<dbReference type="EMBL" id="KT944274">
    <property type="protein sequence ID" value="ALV86752.1"/>
    <property type="molecule type" value="Genomic_DNA"/>
</dbReference>
<proteinExistence type="inferred from homology"/>
<dbReference type="NCBIfam" id="NF009466">
    <property type="entry name" value="PRK12826.1-2"/>
    <property type="match status" value="1"/>
</dbReference>
<dbReference type="FunFam" id="3.40.50.720:FF:000173">
    <property type="entry name" value="3-oxoacyl-[acyl-carrier protein] reductase"/>
    <property type="match status" value="1"/>
</dbReference>
<evidence type="ECO:0000256" key="2">
    <source>
        <dbReference type="ARBA" id="ARBA00023002"/>
    </source>
</evidence>
<gene>
    <name evidence="4" type="primary">phaB</name>
</gene>
<evidence type="ECO:0000313" key="4">
    <source>
        <dbReference type="EMBL" id="ALV86752.1"/>
    </source>
</evidence>
<protein>
    <submittedName>
        <fullName evidence="4">3-ketoacyl-CoA reductase</fullName>
    </submittedName>
</protein>
<dbReference type="InterPro" id="IPR057326">
    <property type="entry name" value="KR_dom"/>
</dbReference>
<dbReference type="Gene3D" id="3.40.50.720">
    <property type="entry name" value="NAD(P)-binding Rossmann-like Domain"/>
    <property type="match status" value="1"/>
</dbReference>
<dbReference type="PROSITE" id="PS00061">
    <property type="entry name" value="ADH_SHORT"/>
    <property type="match status" value="1"/>
</dbReference>
<name>A0A0U3TYG6_9BACT</name>
<keyword evidence="2" id="KW-0560">Oxidoreductase</keyword>
<dbReference type="NCBIfam" id="NF005559">
    <property type="entry name" value="PRK07231.1"/>
    <property type="match status" value="1"/>
</dbReference>
<dbReference type="AlphaFoldDB" id="A0A0U3TYG6"/>
<accession>A0A0U3TYG6</accession>
<feature type="domain" description="Ketoreductase" evidence="3">
    <location>
        <begin position="6"/>
        <end position="186"/>
    </location>
</feature>
<dbReference type="PRINTS" id="PR00080">
    <property type="entry name" value="SDRFAMILY"/>
</dbReference>
<sequence length="246" mass="26415">MSQARQVAIVSGSSRGIGRAIALELARRGMAVVVNYRSAHTEAQAVAAEVRALGVDCLCLQADVADPDQARGLIREVQAQWGRVDVLVNNAGITRDKTLRKLTDDDWLQVINTNLGSVYYCTSAAMPIMIEQNYGRIINISSYVGQAGNFGQANYGASKGGIIAFTKTAALELARYGITVNAIAPGFTETEMLSKVPPDVQEKIRARIPMGRFGKAEEVAKVVAFIATDADYITGQQINVNGGVYM</sequence>
<dbReference type="SUPFAM" id="SSF51735">
    <property type="entry name" value="NAD(P)-binding Rossmann-fold domains"/>
    <property type="match status" value="1"/>
</dbReference>
<dbReference type="InterPro" id="IPR002347">
    <property type="entry name" value="SDR_fam"/>
</dbReference>
<evidence type="ECO:0000259" key="3">
    <source>
        <dbReference type="SMART" id="SM00822"/>
    </source>
</evidence>
<dbReference type="NCBIfam" id="NF009464">
    <property type="entry name" value="PRK12824.1"/>
    <property type="match status" value="1"/>
</dbReference>
<dbReference type="GO" id="GO:0032787">
    <property type="term" value="P:monocarboxylic acid metabolic process"/>
    <property type="evidence" value="ECO:0007669"/>
    <property type="project" value="UniProtKB-ARBA"/>
</dbReference>
<dbReference type="Pfam" id="PF13561">
    <property type="entry name" value="adh_short_C2"/>
    <property type="match status" value="1"/>
</dbReference>
<dbReference type="SMART" id="SM00822">
    <property type="entry name" value="PKS_KR"/>
    <property type="match status" value="1"/>
</dbReference>
<dbReference type="PANTHER" id="PTHR42879:SF2">
    <property type="entry name" value="3-OXOACYL-[ACYL-CARRIER-PROTEIN] REDUCTASE FABG"/>
    <property type="match status" value="1"/>
</dbReference>
<dbReference type="PANTHER" id="PTHR42879">
    <property type="entry name" value="3-OXOACYL-(ACYL-CARRIER-PROTEIN) REDUCTASE"/>
    <property type="match status" value="1"/>
</dbReference>
<dbReference type="PRINTS" id="PR00081">
    <property type="entry name" value="GDHRDH"/>
</dbReference>
<dbReference type="InterPro" id="IPR050259">
    <property type="entry name" value="SDR"/>
</dbReference>
<reference evidence="4" key="1">
    <citation type="submission" date="2015-10" db="EMBL/GenBank/DDBJ databases">
        <title>Biosynthesis of SCL-MCL polyhydroxyalkanoates by metagenomic clones in Pseudomonas putida.</title>
        <authorList>
            <person name="Cheng J."/>
            <person name="Charles T.C."/>
        </authorList>
    </citation>
    <scope>NUCLEOTIDE SEQUENCE</scope>
</reference>
<organism evidence="4">
    <name type="scientific">uncultured bacterium P2N8</name>
    <dbReference type="NCBI Taxonomy" id="1748285"/>
    <lineage>
        <taxon>Bacteria</taxon>
        <taxon>environmental samples</taxon>
    </lineage>
</organism>
<evidence type="ECO:0000256" key="1">
    <source>
        <dbReference type="ARBA" id="ARBA00006484"/>
    </source>
</evidence>
<dbReference type="InterPro" id="IPR036291">
    <property type="entry name" value="NAD(P)-bd_dom_sf"/>
</dbReference>
<dbReference type="CDD" id="cd05333">
    <property type="entry name" value="BKR_SDR_c"/>
    <property type="match status" value="1"/>
</dbReference>
<comment type="similarity">
    <text evidence="1">Belongs to the short-chain dehydrogenases/reductases (SDR) family.</text>
</comment>
<dbReference type="GO" id="GO:0016491">
    <property type="term" value="F:oxidoreductase activity"/>
    <property type="evidence" value="ECO:0007669"/>
    <property type="project" value="UniProtKB-KW"/>
</dbReference>
<dbReference type="InterPro" id="IPR020904">
    <property type="entry name" value="Sc_DH/Rdtase_CS"/>
</dbReference>